<organism evidence="2 3">
    <name type="scientific">Cyclotella cryptica</name>
    <dbReference type="NCBI Taxonomy" id="29204"/>
    <lineage>
        <taxon>Eukaryota</taxon>
        <taxon>Sar</taxon>
        <taxon>Stramenopiles</taxon>
        <taxon>Ochrophyta</taxon>
        <taxon>Bacillariophyta</taxon>
        <taxon>Coscinodiscophyceae</taxon>
        <taxon>Thalassiosirophycidae</taxon>
        <taxon>Stephanodiscales</taxon>
        <taxon>Stephanodiscaceae</taxon>
        <taxon>Cyclotella</taxon>
    </lineage>
</organism>
<dbReference type="AlphaFoldDB" id="A0ABD3NRM5"/>
<sequence>MAIDAKFDDSTETKFKLKISQDELLKLKAENAKLKSDLDRKKAELAHYKQGLKDRDAKIYSRDAKTMKEEERISREGTILAIGSIASSVSTCFIS</sequence>
<comment type="caution">
    <text evidence="2">The sequence shown here is derived from an EMBL/GenBank/DDBJ whole genome shotgun (WGS) entry which is preliminary data.</text>
</comment>
<keyword evidence="3" id="KW-1185">Reference proteome</keyword>
<evidence type="ECO:0000313" key="2">
    <source>
        <dbReference type="EMBL" id="KAL3778618.1"/>
    </source>
</evidence>
<keyword evidence="1" id="KW-0175">Coiled coil</keyword>
<protein>
    <submittedName>
        <fullName evidence="2">Uncharacterized protein</fullName>
    </submittedName>
</protein>
<dbReference type="Proteomes" id="UP001516023">
    <property type="component" value="Unassembled WGS sequence"/>
</dbReference>
<reference evidence="2 3" key="1">
    <citation type="journal article" date="2020" name="G3 (Bethesda)">
        <title>Improved Reference Genome for Cyclotella cryptica CCMP332, a Model for Cell Wall Morphogenesis, Salinity Adaptation, and Lipid Production in Diatoms (Bacillariophyta).</title>
        <authorList>
            <person name="Roberts W.R."/>
            <person name="Downey K.M."/>
            <person name="Ruck E.C."/>
            <person name="Traller J.C."/>
            <person name="Alverson A.J."/>
        </authorList>
    </citation>
    <scope>NUCLEOTIDE SEQUENCE [LARGE SCALE GENOMIC DNA]</scope>
    <source>
        <strain evidence="2 3">CCMP332</strain>
    </source>
</reference>
<feature type="coiled-coil region" evidence="1">
    <location>
        <begin position="17"/>
        <end position="51"/>
    </location>
</feature>
<gene>
    <name evidence="2" type="ORF">HJC23_010960</name>
</gene>
<evidence type="ECO:0000313" key="3">
    <source>
        <dbReference type="Proteomes" id="UP001516023"/>
    </source>
</evidence>
<proteinExistence type="predicted"/>
<accession>A0ABD3NRM5</accession>
<dbReference type="EMBL" id="JABMIG020000426">
    <property type="protein sequence ID" value="KAL3778618.1"/>
    <property type="molecule type" value="Genomic_DNA"/>
</dbReference>
<evidence type="ECO:0000256" key="1">
    <source>
        <dbReference type="SAM" id="Coils"/>
    </source>
</evidence>
<name>A0ABD3NRM5_9STRA</name>